<evidence type="ECO:0000313" key="3">
    <source>
        <dbReference type="EMBL" id="OZS75871.1"/>
    </source>
</evidence>
<dbReference type="InterPro" id="IPR001387">
    <property type="entry name" value="Cro/C1-type_HTH"/>
</dbReference>
<evidence type="ECO:0000313" key="4">
    <source>
        <dbReference type="Proteomes" id="UP000216001"/>
    </source>
</evidence>
<name>A0A264VX28_PRORE</name>
<dbReference type="PROSITE" id="PS50943">
    <property type="entry name" value="HTH_CROC1"/>
    <property type="match status" value="1"/>
</dbReference>
<feature type="domain" description="HTH cro/C1-type" evidence="2">
    <location>
        <begin position="15"/>
        <end position="69"/>
    </location>
</feature>
<proteinExistence type="predicted"/>
<dbReference type="EMBL" id="NOWC01000003">
    <property type="protein sequence ID" value="OZS75871.1"/>
    <property type="molecule type" value="Genomic_DNA"/>
</dbReference>
<gene>
    <name evidence="3" type="ORF">CHI95_03950</name>
</gene>
<dbReference type="AlphaFoldDB" id="A0A264VX28"/>
<dbReference type="RefSeq" id="WP_094960815.1">
    <property type="nucleotide sequence ID" value="NZ_CP058958.1"/>
</dbReference>
<dbReference type="SUPFAM" id="SSF47413">
    <property type="entry name" value="lambda repressor-like DNA-binding domains"/>
    <property type="match status" value="1"/>
</dbReference>
<dbReference type="Gene3D" id="1.10.260.40">
    <property type="entry name" value="lambda repressor-like DNA-binding domains"/>
    <property type="match status" value="1"/>
</dbReference>
<dbReference type="Pfam" id="PF01381">
    <property type="entry name" value="HTH_3"/>
    <property type="match status" value="1"/>
</dbReference>
<dbReference type="PANTHER" id="PTHR46558:SF11">
    <property type="entry name" value="HTH-TYPE TRANSCRIPTIONAL REGULATOR XRE"/>
    <property type="match status" value="1"/>
</dbReference>
<dbReference type="InterPro" id="IPR010982">
    <property type="entry name" value="Lambda_DNA-bd_dom_sf"/>
</dbReference>
<dbReference type="Proteomes" id="UP000216001">
    <property type="component" value="Unassembled WGS sequence"/>
</dbReference>
<keyword evidence="1" id="KW-0238">DNA-binding</keyword>
<comment type="caution">
    <text evidence="3">The sequence shown here is derived from an EMBL/GenBank/DDBJ whole genome shotgun (WGS) entry which is preliminary data.</text>
</comment>
<reference evidence="3 4" key="1">
    <citation type="submission" date="2017-07" db="EMBL/GenBank/DDBJ databases">
        <title>blaIMP-27 on transferable plasmids in Proteus mirabilis and Providencia rettgeri.</title>
        <authorList>
            <person name="Potter R."/>
        </authorList>
    </citation>
    <scope>NUCLEOTIDE SEQUENCE [LARGE SCALE GENOMIC DNA]</scope>
    <source>
        <strain evidence="3 4">PR1</strain>
    </source>
</reference>
<dbReference type="CDD" id="cd00093">
    <property type="entry name" value="HTH_XRE"/>
    <property type="match status" value="1"/>
</dbReference>
<accession>A0A264VX28</accession>
<protein>
    <submittedName>
        <fullName evidence="3">Transcriptional regulator</fullName>
    </submittedName>
</protein>
<dbReference type="SMART" id="SM00530">
    <property type="entry name" value="HTH_XRE"/>
    <property type="match status" value="1"/>
</dbReference>
<organism evidence="3 4">
    <name type="scientific">Providencia rettgeri</name>
    <dbReference type="NCBI Taxonomy" id="587"/>
    <lineage>
        <taxon>Bacteria</taxon>
        <taxon>Pseudomonadati</taxon>
        <taxon>Pseudomonadota</taxon>
        <taxon>Gammaproteobacteria</taxon>
        <taxon>Enterobacterales</taxon>
        <taxon>Morganellaceae</taxon>
        <taxon>Providencia</taxon>
    </lineage>
</organism>
<dbReference type="PANTHER" id="PTHR46558">
    <property type="entry name" value="TRACRIPTIONAL REGULATORY PROTEIN-RELATED-RELATED"/>
    <property type="match status" value="1"/>
</dbReference>
<dbReference type="GO" id="GO:0003677">
    <property type="term" value="F:DNA binding"/>
    <property type="evidence" value="ECO:0007669"/>
    <property type="project" value="UniProtKB-KW"/>
</dbReference>
<evidence type="ECO:0000259" key="2">
    <source>
        <dbReference type="PROSITE" id="PS50943"/>
    </source>
</evidence>
<sequence length="92" mass="10788">MSNYYPVSAVIGNKIKSLRKNKGLSLTALAKTVGISEQQQLRYERGNNRISIDRLKQYSNYFDINIIYFFSFSEDEKTKIKNGYEIKKSFYL</sequence>
<evidence type="ECO:0000256" key="1">
    <source>
        <dbReference type="ARBA" id="ARBA00023125"/>
    </source>
</evidence>